<feature type="transmembrane region" description="Helical" evidence="4">
    <location>
        <begin position="88"/>
        <end position="107"/>
    </location>
</feature>
<evidence type="ECO:0000256" key="4">
    <source>
        <dbReference type="SAM" id="Phobius"/>
    </source>
</evidence>
<evidence type="ECO:0000256" key="2">
    <source>
        <dbReference type="ARBA" id="ARBA00022989"/>
    </source>
</evidence>
<feature type="transmembrane region" description="Helical" evidence="4">
    <location>
        <begin position="61"/>
        <end position="81"/>
    </location>
</feature>
<protein>
    <submittedName>
        <fullName evidence="6">MFS transporter</fullName>
    </submittedName>
</protein>
<feature type="transmembrane region" description="Helical" evidence="4">
    <location>
        <begin position="145"/>
        <end position="170"/>
    </location>
</feature>
<feature type="transmembrane region" description="Helical" evidence="4">
    <location>
        <begin position="234"/>
        <end position="251"/>
    </location>
</feature>
<dbReference type="InterPro" id="IPR020846">
    <property type="entry name" value="MFS_dom"/>
</dbReference>
<accession>A0ABS6IKP7</accession>
<evidence type="ECO:0000259" key="5">
    <source>
        <dbReference type="PROSITE" id="PS50850"/>
    </source>
</evidence>
<name>A0ABS6IKP7_9HYPH</name>
<feature type="transmembrane region" description="Helical" evidence="4">
    <location>
        <begin position="176"/>
        <end position="198"/>
    </location>
</feature>
<keyword evidence="1 4" id="KW-0812">Transmembrane</keyword>
<dbReference type="PANTHER" id="PTHR11360">
    <property type="entry name" value="MONOCARBOXYLATE TRANSPORTER"/>
    <property type="match status" value="1"/>
</dbReference>
<feature type="transmembrane region" description="Helical" evidence="4">
    <location>
        <begin position="271"/>
        <end position="293"/>
    </location>
</feature>
<organism evidence="6 7">
    <name type="scientific">Reyranella humidisoli</name>
    <dbReference type="NCBI Taxonomy" id="2849149"/>
    <lineage>
        <taxon>Bacteria</taxon>
        <taxon>Pseudomonadati</taxon>
        <taxon>Pseudomonadota</taxon>
        <taxon>Alphaproteobacteria</taxon>
        <taxon>Hyphomicrobiales</taxon>
        <taxon>Reyranellaceae</taxon>
        <taxon>Reyranella</taxon>
    </lineage>
</organism>
<feature type="domain" description="Major facilitator superfamily (MFS) profile" evidence="5">
    <location>
        <begin position="22"/>
        <end position="414"/>
    </location>
</feature>
<keyword evidence="3 4" id="KW-0472">Membrane</keyword>
<keyword evidence="2 4" id="KW-1133">Transmembrane helix</keyword>
<evidence type="ECO:0000313" key="7">
    <source>
        <dbReference type="Proteomes" id="UP000727907"/>
    </source>
</evidence>
<proteinExistence type="predicted"/>
<dbReference type="Proteomes" id="UP000727907">
    <property type="component" value="Unassembled WGS sequence"/>
</dbReference>
<dbReference type="RefSeq" id="WP_216959612.1">
    <property type="nucleotide sequence ID" value="NZ_JAHOPB010000001.1"/>
</dbReference>
<dbReference type="InterPro" id="IPR011701">
    <property type="entry name" value="MFS"/>
</dbReference>
<feature type="transmembrane region" description="Helical" evidence="4">
    <location>
        <begin position="113"/>
        <end position="133"/>
    </location>
</feature>
<dbReference type="PROSITE" id="PS50850">
    <property type="entry name" value="MFS"/>
    <property type="match status" value="1"/>
</dbReference>
<keyword evidence="7" id="KW-1185">Reference proteome</keyword>
<comment type="caution">
    <text evidence="6">The sequence shown here is derived from an EMBL/GenBank/DDBJ whole genome shotgun (WGS) entry which is preliminary data.</text>
</comment>
<evidence type="ECO:0000313" key="6">
    <source>
        <dbReference type="EMBL" id="MBU8874322.1"/>
    </source>
</evidence>
<feature type="transmembrane region" description="Helical" evidence="4">
    <location>
        <begin position="359"/>
        <end position="380"/>
    </location>
</feature>
<feature type="transmembrane region" description="Helical" evidence="4">
    <location>
        <begin position="14"/>
        <end position="31"/>
    </location>
</feature>
<gene>
    <name evidence="6" type="ORF">KQ910_11140</name>
</gene>
<sequence>MQAPPLPRFLIPRLPFFYGWVVLGCICLAGFARQGPAVAVLSIFVVPMTEAFGWSRTEMSGAVSLGGVLAAIISPVIGPFVDRRGARLVLCLAVAGTGIACMALSLIQSLLLFYLLFCFARMIWAGPFDLGLYSALNNWFVARRGIAASFATLAQMSGLVGLPLIAQFAISGADWRAGWIAVGATVLLVGFVPCWLLLVRRPEDVGLQPDRLADGKAPPLVEPRWSRAQAMRTPAFWLLSLYTVLLFPVQAGVSLHNAPHLIERGLSPVAAASVIAFVAMVSGVASFGIGFLPRRWPVRYLMAVCAVCMAFGSYGLIFISGVETAMAAAGLFGIGIGGVMLLLPVAWADYFGRESYGAIRGVALSLQVTAQAVGPLASGMLRDWSGTYTDSLLLFGTLASLAVIAALVARRPRSLAL</sequence>
<dbReference type="PANTHER" id="PTHR11360:SF308">
    <property type="entry name" value="BLL3089 PROTEIN"/>
    <property type="match status" value="1"/>
</dbReference>
<feature type="transmembrane region" description="Helical" evidence="4">
    <location>
        <begin position="392"/>
        <end position="409"/>
    </location>
</feature>
<dbReference type="Pfam" id="PF07690">
    <property type="entry name" value="MFS_1"/>
    <property type="match status" value="1"/>
</dbReference>
<feature type="transmembrane region" description="Helical" evidence="4">
    <location>
        <begin position="38"/>
        <end position="55"/>
    </location>
</feature>
<evidence type="ECO:0000256" key="1">
    <source>
        <dbReference type="ARBA" id="ARBA00022692"/>
    </source>
</evidence>
<dbReference type="InterPro" id="IPR050327">
    <property type="entry name" value="Proton-linked_MCT"/>
</dbReference>
<evidence type="ECO:0000256" key="3">
    <source>
        <dbReference type="ARBA" id="ARBA00023136"/>
    </source>
</evidence>
<feature type="transmembrane region" description="Helical" evidence="4">
    <location>
        <begin position="300"/>
        <end position="319"/>
    </location>
</feature>
<feature type="transmembrane region" description="Helical" evidence="4">
    <location>
        <begin position="325"/>
        <end position="347"/>
    </location>
</feature>
<reference evidence="6 7" key="1">
    <citation type="submission" date="2021-06" db="EMBL/GenBank/DDBJ databases">
        <authorList>
            <person name="Lee D.H."/>
        </authorList>
    </citation>
    <scope>NUCLEOTIDE SEQUENCE [LARGE SCALE GENOMIC DNA]</scope>
    <source>
        <strain evidence="6 7">MMS21-HV4-11</strain>
    </source>
</reference>
<dbReference type="EMBL" id="JAHOPB010000001">
    <property type="protein sequence ID" value="MBU8874322.1"/>
    <property type="molecule type" value="Genomic_DNA"/>
</dbReference>